<dbReference type="InterPro" id="IPR000719">
    <property type="entry name" value="Prot_kinase_dom"/>
</dbReference>
<dbReference type="GO" id="GO:0004497">
    <property type="term" value="F:monooxygenase activity"/>
    <property type="evidence" value="ECO:0007669"/>
    <property type="project" value="UniProtKB-KW"/>
</dbReference>
<sequence>MRVWRVFGVLLTLYMLIRKRKRFLFLSPLSPEKLLEYITLLGASFIKLAQVLATRNDFFPPPYLNKLKILHDELPPMDAKTMQKVFDRAYDADPFYRFDKEPIASASIGQVHVAWLDDQTKVAVKLRREGIEKQVKADIRILTSFNALFRPLFSHYTKHSIEAVISEFSSMILKEVSLNQERANLQKFSETYADMDVDFPTSYESLSSDDALVMSFEEGFRFDDAKALKEHDIDIIPLIKILVTFYTEQMLVRGFFHADPHPGNLLVSKEGKLILLDFGMVKRVPNDTRIAIIELIKAANEQDYERYVSASKRLGTVAYDAPTAELAEFTERMFEIFNNDALDSSSMQELAFDVLEQTRNLPFKLPQEAIYILRVSAIIEGLGTTYIENFNGIKDILPILQDNIPRALGAKENIVETIIDEFKTLPLDVRAFRNAIYRISEENLSVELSKSQLEVLEKSVKESLSPVITGIVLMISALFVLIYDHALENYALVLFGAGVLRLLFRKG</sequence>
<keyword evidence="3" id="KW-0503">Monooxygenase</keyword>
<comment type="similarity">
    <text evidence="1">Belongs to the protein kinase superfamily. ADCK protein kinase family.</text>
</comment>
<dbReference type="Gene3D" id="1.10.510.10">
    <property type="entry name" value="Transferase(Phosphotransferase) domain 1"/>
    <property type="match status" value="1"/>
</dbReference>
<name>A0A6S6TVD7_9BACT</name>
<keyword evidence="3" id="KW-0560">Oxidoreductase</keyword>
<dbReference type="SUPFAM" id="SSF56112">
    <property type="entry name" value="Protein kinase-like (PK-like)"/>
    <property type="match status" value="1"/>
</dbReference>
<proteinExistence type="inferred from homology"/>
<gene>
    <name evidence="3" type="ORF">HELGO_WM907</name>
</gene>
<protein>
    <submittedName>
        <fullName evidence="3">Ubiquinone biosynthesis monooxygenase UbiB</fullName>
    </submittedName>
</protein>
<dbReference type="CDD" id="cd05121">
    <property type="entry name" value="ABC1_ADCK3-like"/>
    <property type="match status" value="1"/>
</dbReference>
<evidence type="ECO:0000313" key="3">
    <source>
        <dbReference type="EMBL" id="CAA6823315.1"/>
    </source>
</evidence>
<dbReference type="PROSITE" id="PS50011">
    <property type="entry name" value="PROTEIN_KINASE_DOM"/>
    <property type="match status" value="1"/>
</dbReference>
<keyword evidence="3" id="KW-0830">Ubiquinone</keyword>
<feature type="domain" description="Protein kinase" evidence="2">
    <location>
        <begin position="97"/>
        <end position="423"/>
    </location>
</feature>
<evidence type="ECO:0000256" key="1">
    <source>
        <dbReference type="ARBA" id="ARBA00009670"/>
    </source>
</evidence>
<dbReference type="AlphaFoldDB" id="A0A6S6TVD7"/>
<accession>A0A6S6TVD7</accession>
<dbReference type="Pfam" id="PF03109">
    <property type="entry name" value="ABC1"/>
    <property type="match status" value="1"/>
</dbReference>
<dbReference type="GO" id="GO:0004672">
    <property type="term" value="F:protein kinase activity"/>
    <property type="evidence" value="ECO:0007669"/>
    <property type="project" value="InterPro"/>
</dbReference>
<reference evidence="3" key="1">
    <citation type="submission" date="2020-01" db="EMBL/GenBank/DDBJ databases">
        <authorList>
            <person name="Meier V. D."/>
            <person name="Meier V D."/>
        </authorList>
    </citation>
    <scope>NUCLEOTIDE SEQUENCE</scope>
    <source>
        <strain evidence="3">HLG_WM_MAG_01</strain>
    </source>
</reference>
<evidence type="ECO:0000259" key="2">
    <source>
        <dbReference type="PROSITE" id="PS50011"/>
    </source>
</evidence>
<dbReference type="InterPro" id="IPR004147">
    <property type="entry name" value="ABC1_dom"/>
</dbReference>
<dbReference type="InterPro" id="IPR011009">
    <property type="entry name" value="Kinase-like_dom_sf"/>
</dbReference>
<dbReference type="InterPro" id="IPR050154">
    <property type="entry name" value="UbiB_kinase"/>
</dbReference>
<dbReference type="PANTHER" id="PTHR10566:SF113">
    <property type="entry name" value="PROTEIN ACTIVITY OF BC1 COMPLEX KINASE 7, CHLOROPLASTIC"/>
    <property type="match status" value="1"/>
</dbReference>
<dbReference type="GO" id="GO:0005524">
    <property type="term" value="F:ATP binding"/>
    <property type="evidence" value="ECO:0007669"/>
    <property type="project" value="InterPro"/>
</dbReference>
<dbReference type="PANTHER" id="PTHR10566">
    <property type="entry name" value="CHAPERONE-ACTIVITY OF BC1 COMPLEX CABC1 -RELATED"/>
    <property type="match status" value="1"/>
</dbReference>
<dbReference type="EMBL" id="CACVAS010000117">
    <property type="protein sequence ID" value="CAA6823315.1"/>
    <property type="molecule type" value="Genomic_DNA"/>
</dbReference>
<organism evidence="3">
    <name type="scientific">uncultured Sulfurovum sp</name>
    <dbReference type="NCBI Taxonomy" id="269237"/>
    <lineage>
        <taxon>Bacteria</taxon>
        <taxon>Pseudomonadati</taxon>
        <taxon>Campylobacterota</taxon>
        <taxon>Epsilonproteobacteria</taxon>
        <taxon>Campylobacterales</taxon>
        <taxon>Sulfurovaceae</taxon>
        <taxon>Sulfurovum</taxon>
        <taxon>environmental samples</taxon>
    </lineage>
</organism>